<sequence>MAKRNKQGPIQAVSGSNSVVRGPWEQSLPPLVQLHIGNYPLQPRQGLTPPPALLIEILKSLLYIACREFTAKLGIEVGGAGPTAANATDHAQYGSTFPLAQRAAVDYWYQWPNGVYAEHVSSRGGQPSSSRRQGWAIALVGAIRNCIPAPRVDQKWAIILSLIGGDENVLEGTRTRVGQVRLASIEHLAGTAEKVFLGLSTAMRADCLSLHFEDADEVQSNARKHGLVRIEAAKVALKLRSDSLDRLESHFNALTSLPQLGRDREGNYYYFLDFAYEPCAEGEMLGGLSHAKRRPAYIVGSRVHPGVRGNGRCCKPWLPGDSTDSAKQASEAVLE</sequence>
<dbReference type="Proteomes" id="UP000269721">
    <property type="component" value="Unassembled WGS sequence"/>
</dbReference>
<organism evidence="1 2">
    <name type="scientific">Blyttiomyces helicus</name>
    <dbReference type="NCBI Taxonomy" id="388810"/>
    <lineage>
        <taxon>Eukaryota</taxon>
        <taxon>Fungi</taxon>
        <taxon>Fungi incertae sedis</taxon>
        <taxon>Chytridiomycota</taxon>
        <taxon>Chytridiomycota incertae sedis</taxon>
        <taxon>Chytridiomycetes</taxon>
        <taxon>Chytridiomycetes incertae sedis</taxon>
        <taxon>Blyttiomyces</taxon>
    </lineage>
</organism>
<dbReference type="AlphaFoldDB" id="A0A4P9WG21"/>
<keyword evidence="2" id="KW-1185">Reference proteome</keyword>
<dbReference type="OrthoDB" id="332390at2759"/>
<name>A0A4P9WG21_9FUNG</name>
<gene>
    <name evidence="1" type="ORF">BDK51DRAFT_45379</name>
</gene>
<evidence type="ECO:0000313" key="1">
    <source>
        <dbReference type="EMBL" id="RKO91739.1"/>
    </source>
</evidence>
<proteinExistence type="predicted"/>
<dbReference type="EMBL" id="KZ994928">
    <property type="protein sequence ID" value="RKO91739.1"/>
    <property type="molecule type" value="Genomic_DNA"/>
</dbReference>
<evidence type="ECO:0000313" key="2">
    <source>
        <dbReference type="Proteomes" id="UP000269721"/>
    </source>
</evidence>
<reference evidence="2" key="1">
    <citation type="journal article" date="2018" name="Nat. Microbiol.">
        <title>Leveraging single-cell genomics to expand the fungal tree of life.</title>
        <authorList>
            <person name="Ahrendt S.R."/>
            <person name="Quandt C.A."/>
            <person name="Ciobanu D."/>
            <person name="Clum A."/>
            <person name="Salamov A."/>
            <person name="Andreopoulos B."/>
            <person name="Cheng J.F."/>
            <person name="Woyke T."/>
            <person name="Pelin A."/>
            <person name="Henrissat B."/>
            <person name="Reynolds N.K."/>
            <person name="Benny G.L."/>
            <person name="Smith M.E."/>
            <person name="James T.Y."/>
            <person name="Grigoriev I.V."/>
        </authorList>
    </citation>
    <scope>NUCLEOTIDE SEQUENCE [LARGE SCALE GENOMIC DNA]</scope>
</reference>
<protein>
    <submittedName>
        <fullName evidence="1">Uncharacterized protein</fullName>
    </submittedName>
</protein>
<accession>A0A4P9WG21</accession>